<dbReference type="ESTHER" id="tetts-q22f45">
    <property type="family name" value="Carboxypeptidase_S10"/>
</dbReference>
<dbReference type="SUPFAM" id="SSF53474">
    <property type="entry name" value="alpha/beta-Hydrolases"/>
    <property type="match status" value="1"/>
</dbReference>
<comment type="similarity">
    <text evidence="1 7">Belongs to the peptidase S10 family.</text>
</comment>
<evidence type="ECO:0000256" key="6">
    <source>
        <dbReference type="ARBA" id="ARBA00023180"/>
    </source>
</evidence>
<dbReference type="GO" id="GO:0004185">
    <property type="term" value="F:serine-type carboxypeptidase activity"/>
    <property type="evidence" value="ECO:0007669"/>
    <property type="project" value="UniProtKB-UniRule"/>
</dbReference>
<keyword evidence="3 7" id="KW-0645">Protease</keyword>
<evidence type="ECO:0000256" key="5">
    <source>
        <dbReference type="ARBA" id="ARBA00022801"/>
    </source>
</evidence>
<evidence type="ECO:0000256" key="4">
    <source>
        <dbReference type="ARBA" id="ARBA00022729"/>
    </source>
</evidence>
<evidence type="ECO:0000313" key="9">
    <source>
        <dbReference type="Proteomes" id="UP000009168"/>
    </source>
</evidence>
<dbReference type="InterPro" id="IPR029058">
    <property type="entry name" value="AB_hydrolase_fold"/>
</dbReference>
<reference evidence="9" key="1">
    <citation type="journal article" date="2006" name="PLoS Biol.">
        <title>Macronuclear genome sequence of the ciliate Tetrahymena thermophila, a model eukaryote.</title>
        <authorList>
            <person name="Eisen J.A."/>
            <person name="Coyne R.S."/>
            <person name="Wu M."/>
            <person name="Wu D."/>
            <person name="Thiagarajan M."/>
            <person name="Wortman J.R."/>
            <person name="Badger J.H."/>
            <person name="Ren Q."/>
            <person name="Amedeo P."/>
            <person name="Jones K.M."/>
            <person name="Tallon L.J."/>
            <person name="Delcher A.L."/>
            <person name="Salzberg S.L."/>
            <person name="Silva J.C."/>
            <person name="Haas B.J."/>
            <person name="Majoros W.H."/>
            <person name="Farzad M."/>
            <person name="Carlton J.M."/>
            <person name="Smith R.K. Jr."/>
            <person name="Garg J."/>
            <person name="Pearlman R.E."/>
            <person name="Karrer K.M."/>
            <person name="Sun L."/>
            <person name="Manning G."/>
            <person name="Elde N.C."/>
            <person name="Turkewitz A.P."/>
            <person name="Asai D.J."/>
            <person name="Wilkes D.E."/>
            <person name="Wang Y."/>
            <person name="Cai H."/>
            <person name="Collins K."/>
            <person name="Stewart B.A."/>
            <person name="Lee S.R."/>
            <person name="Wilamowska K."/>
            <person name="Weinberg Z."/>
            <person name="Ruzzo W.L."/>
            <person name="Wloga D."/>
            <person name="Gaertig J."/>
            <person name="Frankel J."/>
            <person name="Tsao C.-C."/>
            <person name="Gorovsky M.A."/>
            <person name="Keeling P.J."/>
            <person name="Waller R.F."/>
            <person name="Patron N.J."/>
            <person name="Cherry J.M."/>
            <person name="Stover N.A."/>
            <person name="Krieger C.J."/>
            <person name="del Toro C."/>
            <person name="Ryder H.F."/>
            <person name="Williamson S.C."/>
            <person name="Barbeau R.A."/>
            <person name="Hamilton E.P."/>
            <person name="Orias E."/>
        </authorList>
    </citation>
    <scope>NUCLEOTIDE SEQUENCE [LARGE SCALE GENOMIC DNA]</scope>
    <source>
        <strain evidence="9">SB210</strain>
    </source>
</reference>
<evidence type="ECO:0000256" key="3">
    <source>
        <dbReference type="ARBA" id="ARBA00022670"/>
    </source>
</evidence>
<dbReference type="KEGG" id="tet:TTHERM_00773670"/>
<dbReference type="MEROPS" id="S10.003"/>
<dbReference type="EC" id="3.4.16.-" evidence="7"/>
<gene>
    <name evidence="8" type="ORF">TTHERM_00773670</name>
</gene>
<dbReference type="InterPro" id="IPR018202">
    <property type="entry name" value="Ser_caboxypep_ser_AS"/>
</dbReference>
<name>I7LSZ5_TETTS</name>
<dbReference type="OrthoDB" id="433625at2759"/>
<sequence length="489" mass="56744">MQSNIKQQLKDDEANHSRYFLKLMDQPIISNQATKKNKISVCKNVDLPDYQGIVKSGLLDVGITNSTSSLGFIFYGAKGRKEEELFQVPLIIWLNGGPGCSSQYGNFFEIGPLILETNDEEDVENYLNTEPFQSEFQKKYSFIQNKFSWSNDYNIIFIDQPIGTGISYAEKDEEIPTNQDQVAEQFYYALKEFYSTSLSCFNLNKSQLIENYPPLFIFGESYAGKYIPSIAQKIIKQGNIFNLKSIGIGDAFIAPEVILKEIPQYAYEHNLLNEQQLQQSWEAAQEVLDSINDPQKQQISRLLYWRFIRQTNPNNVDVYNISRKEGDLKSSLTLEKFFNDEQYGIRQIFNLKMLPNSEKKYTKCDSRVQKSMSIDFMRADCLDRFDYLLNKGLDIVVYNGDLDMIVPYTAPIQWIKDLKNWKFTEQFLNSETKSWQIGEQSFGTIKQFKNLSLYIIRQAGHMVPEDQREAALDLLKQTIQRSLNKYQNI</sequence>
<dbReference type="PANTHER" id="PTHR11802">
    <property type="entry name" value="SERINE PROTEASE FAMILY S10 SERINE CARBOXYPEPTIDASE"/>
    <property type="match status" value="1"/>
</dbReference>
<dbReference type="PRINTS" id="PR00724">
    <property type="entry name" value="CRBOXYPTASEC"/>
</dbReference>
<dbReference type="RefSeq" id="XP_001031620.3">
    <property type="nucleotide sequence ID" value="XM_001031620.3"/>
</dbReference>
<dbReference type="InterPro" id="IPR001563">
    <property type="entry name" value="Peptidase_S10"/>
</dbReference>
<evidence type="ECO:0000313" key="8">
    <source>
        <dbReference type="EMBL" id="EAR83957.3"/>
    </source>
</evidence>
<evidence type="ECO:0000256" key="7">
    <source>
        <dbReference type="RuleBase" id="RU361156"/>
    </source>
</evidence>
<dbReference type="GO" id="GO:0006508">
    <property type="term" value="P:proteolysis"/>
    <property type="evidence" value="ECO:0007669"/>
    <property type="project" value="UniProtKB-KW"/>
</dbReference>
<proteinExistence type="inferred from homology"/>
<dbReference type="PROSITE" id="PS00131">
    <property type="entry name" value="CARBOXYPEPT_SER_SER"/>
    <property type="match status" value="1"/>
</dbReference>
<dbReference type="InParanoid" id="I7LSZ5"/>
<dbReference type="Pfam" id="PF00450">
    <property type="entry name" value="Peptidase_S10"/>
    <property type="match status" value="1"/>
</dbReference>
<organism evidence="8 9">
    <name type="scientific">Tetrahymena thermophila (strain SB210)</name>
    <dbReference type="NCBI Taxonomy" id="312017"/>
    <lineage>
        <taxon>Eukaryota</taxon>
        <taxon>Sar</taxon>
        <taxon>Alveolata</taxon>
        <taxon>Ciliophora</taxon>
        <taxon>Intramacronucleata</taxon>
        <taxon>Oligohymenophorea</taxon>
        <taxon>Hymenostomatida</taxon>
        <taxon>Tetrahymenina</taxon>
        <taxon>Tetrahymenidae</taxon>
        <taxon>Tetrahymena</taxon>
    </lineage>
</organism>
<keyword evidence="9" id="KW-1185">Reference proteome</keyword>
<dbReference type="AlphaFoldDB" id="I7LSZ5"/>
<dbReference type="Gene3D" id="3.40.50.1820">
    <property type="entry name" value="alpha/beta hydrolase"/>
    <property type="match status" value="1"/>
</dbReference>
<dbReference type="GeneID" id="7823692"/>
<dbReference type="EMBL" id="GG662514">
    <property type="protein sequence ID" value="EAR83957.3"/>
    <property type="molecule type" value="Genomic_DNA"/>
</dbReference>
<keyword evidence="2 7" id="KW-0121">Carboxypeptidase</keyword>
<dbReference type="PANTHER" id="PTHR11802:SF3">
    <property type="entry name" value="RETINOID-INDUCIBLE SERINE CARBOXYPEPTIDASE"/>
    <property type="match status" value="1"/>
</dbReference>
<dbReference type="eggNOG" id="KOG1282">
    <property type="taxonomic scope" value="Eukaryota"/>
</dbReference>
<evidence type="ECO:0000256" key="1">
    <source>
        <dbReference type="ARBA" id="ARBA00009431"/>
    </source>
</evidence>
<accession>I7LSZ5</accession>
<dbReference type="Proteomes" id="UP000009168">
    <property type="component" value="Unassembled WGS sequence"/>
</dbReference>
<keyword evidence="5 7" id="KW-0378">Hydrolase</keyword>
<keyword evidence="6" id="KW-0325">Glycoprotein</keyword>
<dbReference type="STRING" id="312017.I7LSZ5"/>
<evidence type="ECO:0000256" key="2">
    <source>
        <dbReference type="ARBA" id="ARBA00022645"/>
    </source>
</evidence>
<keyword evidence="4" id="KW-0732">Signal</keyword>
<protein>
    <recommendedName>
        <fullName evidence="7">Carboxypeptidase</fullName>
        <ecNumber evidence="7">3.4.16.-</ecNumber>
    </recommendedName>
</protein>